<organism evidence="2 3">
    <name type="scientific">Pleuronectes platessa</name>
    <name type="common">European plaice</name>
    <dbReference type="NCBI Taxonomy" id="8262"/>
    <lineage>
        <taxon>Eukaryota</taxon>
        <taxon>Metazoa</taxon>
        <taxon>Chordata</taxon>
        <taxon>Craniata</taxon>
        <taxon>Vertebrata</taxon>
        <taxon>Euteleostomi</taxon>
        <taxon>Actinopterygii</taxon>
        <taxon>Neopterygii</taxon>
        <taxon>Teleostei</taxon>
        <taxon>Neoteleostei</taxon>
        <taxon>Acanthomorphata</taxon>
        <taxon>Carangaria</taxon>
        <taxon>Pleuronectiformes</taxon>
        <taxon>Pleuronectoidei</taxon>
        <taxon>Pleuronectidae</taxon>
        <taxon>Pleuronectes</taxon>
    </lineage>
</organism>
<dbReference type="Proteomes" id="UP001153269">
    <property type="component" value="Unassembled WGS sequence"/>
</dbReference>
<feature type="compositionally biased region" description="Gly residues" evidence="1">
    <location>
        <begin position="1"/>
        <end position="10"/>
    </location>
</feature>
<dbReference type="AlphaFoldDB" id="A0A9N7U852"/>
<keyword evidence="3" id="KW-1185">Reference proteome</keyword>
<evidence type="ECO:0000313" key="3">
    <source>
        <dbReference type="Proteomes" id="UP001153269"/>
    </source>
</evidence>
<sequence>MESGGGGGELGAKRTCSPPHSPPPSSHHILFVFLSGLSVNAPAEQLSSSRPGARVWVKGGGISDGQADPPPNTHHHHPPATGHRTSHTAKGHLRLHRPPNPTTRQAEQEAEKHKHKTTEILKASCAHHTESLNNKLSTGENEDHKHN</sequence>
<comment type="caution">
    <text evidence="2">The sequence shown here is derived from an EMBL/GenBank/DDBJ whole genome shotgun (WGS) entry which is preliminary data.</text>
</comment>
<feature type="compositionally biased region" description="Basic residues" evidence="1">
    <location>
        <begin position="73"/>
        <end position="97"/>
    </location>
</feature>
<evidence type="ECO:0000313" key="2">
    <source>
        <dbReference type="EMBL" id="CAB1425727.1"/>
    </source>
</evidence>
<gene>
    <name evidence="2" type="ORF">PLEPLA_LOCUS13660</name>
</gene>
<feature type="region of interest" description="Disordered" evidence="1">
    <location>
        <begin position="44"/>
        <end position="147"/>
    </location>
</feature>
<accession>A0A9N7U852</accession>
<proteinExistence type="predicted"/>
<dbReference type="EMBL" id="CADEAL010000828">
    <property type="protein sequence ID" value="CAB1425727.1"/>
    <property type="molecule type" value="Genomic_DNA"/>
</dbReference>
<name>A0A9N7U852_PLEPL</name>
<feature type="region of interest" description="Disordered" evidence="1">
    <location>
        <begin position="1"/>
        <end position="28"/>
    </location>
</feature>
<protein>
    <submittedName>
        <fullName evidence="2">Uncharacterized protein</fullName>
    </submittedName>
</protein>
<reference evidence="2" key="1">
    <citation type="submission" date="2020-03" db="EMBL/GenBank/DDBJ databases">
        <authorList>
            <person name="Weist P."/>
        </authorList>
    </citation>
    <scope>NUCLEOTIDE SEQUENCE</scope>
</reference>
<evidence type="ECO:0000256" key="1">
    <source>
        <dbReference type="SAM" id="MobiDB-lite"/>
    </source>
</evidence>